<dbReference type="EMBL" id="BARS01006708">
    <property type="protein sequence ID" value="GAF72529.1"/>
    <property type="molecule type" value="Genomic_DNA"/>
</dbReference>
<gene>
    <name evidence="2" type="ORF">S01H1_13021</name>
</gene>
<evidence type="ECO:0000313" key="2">
    <source>
        <dbReference type="EMBL" id="GAF72529.1"/>
    </source>
</evidence>
<feature type="coiled-coil region" evidence="1">
    <location>
        <begin position="66"/>
        <end position="107"/>
    </location>
</feature>
<name>X0RUM6_9ZZZZ</name>
<evidence type="ECO:0000256" key="1">
    <source>
        <dbReference type="SAM" id="Coils"/>
    </source>
</evidence>
<comment type="caution">
    <text evidence="2">The sequence shown here is derived from an EMBL/GenBank/DDBJ whole genome shotgun (WGS) entry which is preliminary data.</text>
</comment>
<keyword evidence="1" id="KW-0175">Coiled coil</keyword>
<proteinExistence type="predicted"/>
<sequence length="178" mass="20264">MSVIRQVRLTFDLCAESVVNFPEPKQLAQGVYDGLPDEWMDYQDDDDYKIIGVDGVDAEYVSIRGVERLKAELEQERKLTSHLEADIDNLREKNDNQRQSMIAMQAELITLQRKYDNSLIDWKACTEKNRTFLSERATEGAVNEEMVSKIMDAMEGAGFEVKGGWGSDTELEELETAS</sequence>
<accession>X0RUM6</accession>
<feature type="non-terminal residue" evidence="2">
    <location>
        <position position="178"/>
    </location>
</feature>
<dbReference type="AlphaFoldDB" id="X0RUM6"/>
<organism evidence="2">
    <name type="scientific">marine sediment metagenome</name>
    <dbReference type="NCBI Taxonomy" id="412755"/>
    <lineage>
        <taxon>unclassified sequences</taxon>
        <taxon>metagenomes</taxon>
        <taxon>ecological metagenomes</taxon>
    </lineage>
</organism>
<reference evidence="2" key="1">
    <citation type="journal article" date="2014" name="Front. Microbiol.">
        <title>High frequency of phylogenetically diverse reductive dehalogenase-homologous genes in deep subseafloor sedimentary metagenomes.</title>
        <authorList>
            <person name="Kawai M."/>
            <person name="Futagami T."/>
            <person name="Toyoda A."/>
            <person name="Takaki Y."/>
            <person name="Nishi S."/>
            <person name="Hori S."/>
            <person name="Arai W."/>
            <person name="Tsubouchi T."/>
            <person name="Morono Y."/>
            <person name="Uchiyama I."/>
            <person name="Ito T."/>
            <person name="Fujiyama A."/>
            <person name="Inagaki F."/>
            <person name="Takami H."/>
        </authorList>
    </citation>
    <scope>NUCLEOTIDE SEQUENCE</scope>
    <source>
        <strain evidence="2">Expedition CK06-06</strain>
    </source>
</reference>
<protein>
    <submittedName>
        <fullName evidence="2">Uncharacterized protein</fullName>
    </submittedName>
</protein>